<keyword evidence="2" id="KW-1185">Reference proteome</keyword>
<dbReference type="EMBL" id="MUEK01000007">
    <property type="protein sequence ID" value="OOE39607.1"/>
    <property type="molecule type" value="Genomic_DNA"/>
</dbReference>
<sequence length="375" mass="41953">MKLLYGVQGTGNGHISRARAMARALAGYDVDVDFVFSGRPAERYFDMAPFGDYRTFTGMSFVSRDGKIDMLATARHNHLAQLRRDIRQFDVSGYDKVISDFEPISAWAARRQGVPSVAISHQAAFSHAVPKHGETLINRMIMRYFAPTDYAIGLHWYHFNQPILPPIIDTTPVDKAVTPPAAERAVLVYLPFESLSAVSELLLRFSQPFICFHPEVNAPYQRENLTLMPLGKESFHTALHQCQGVIANGGFELPSEALSLGKKLLLKPLSGQFEQLSNVATLSQLGLAHSMDSLDASAVREWLQAPKVGAIGYPDVAQALAEWLVKGELSQTRSLFHHLWAQVDYPETVEESILDFNRSSIRMDPHPLRLQRLIR</sequence>
<dbReference type="RefSeq" id="WP_077659287.1">
    <property type="nucleotide sequence ID" value="NZ_CP040021.1"/>
</dbReference>
<evidence type="ECO:0000313" key="1">
    <source>
        <dbReference type="EMBL" id="OOE39607.1"/>
    </source>
</evidence>
<dbReference type="Gene3D" id="3.40.50.2000">
    <property type="entry name" value="Glycogen Phosphorylase B"/>
    <property type="match status" value="1"/>
</dbReference>
<reference evidence="1 2" key="1">
    <citation type="journal article" date="2017" name="Genome Announc.">
        <title>Draft Genome Sequences of Salinivibrio proteolyticus, Salinivibrio sharmensis, Salinivibrio siamensis, Salinivibrio costicola subsp. alcaliphilus, Salinivibrio costicola subsp. vallismortis, and 29 New Isolates Belonging to the Genus Salinivibrio.</title>
        <authorList>
            <person name="Lopez-Hermoso C."/>
            <person name="de la Haba R.R."/>
            <person name="Sanchez-Porro C."/>
            <person name="Bayliss S.C."/>
            <person name="Feil E.J."/>
            <person name="Ventosa A."/>
        </authorList>
    </citation>
    <scope>NUCLEOTIDE SEQUENCE [LARGE SCALE GENOMIC DNA]</scope>
    <source>
        <strain evidence="1 2">AL184</strain>
    </source>
</reference>
<proteinExistence type="predicted"/>
<dbReference type="Proteomes" id="UP000189021">
    <property type="component" value="Unassembled WGS sequence"/>
</dbReference>
<dbReference type="Pfam" id="PF13528">
    <property type="entry name" value="Glyco_trans_1_3"/>
    <property type="match status" value="1"/>
</dbReference>
<comment type="caution">
    <text evidence="1">The sequence shown here is derived from an EMBL/GenBank/DDBJ whole genome shotgun (WGS) entry which is preliminary data.</text>
</comment>
<protein>
    <submittedName>
        <fullName evidence="1">Glycosyltransferase</fullName>
    </submittedName>
</protein>
<dbReference type="InterPro" id="IPR005262">
    <property type="entry name" value="MJ1255-like"/>
</dbReference>
<dbReference type="AlphaFoldDB" id="A0AB36JX20"/>
<accession>A0AB36JX20</accession>
<name>A0AB36JX20_9GAMM</name>
<dbReference type="SUPFAM" id="SSF53756">
    <property type="entry name" value="UDP-Glycosyltransferase/glycogen phosphorylase"/>
    <property type="match status" value="1"/>
</dbReference>
<evidence type="ECO:0000313" key="2">
    <source>
        <dbReference type="Proteomes" id="UP000189021"/>
    </source>
</evidence>
<gene>
    <name evidence="1" type="ORF">BZG00_08700</name>
</gene>
<organism evidence="1 2">
    <name type="scientific">Salinivibrio kushneri</name>
    <dbReference type="NCBI Taxonomy" id="1908198"/>
    <lineage>
        <taxon>Bacteria</taxon>
        <taxon>Pseudomonadati</taxon>
        <taxon>Pseudomonadota</taxon>
        <taxon>Gammaproteobacteria</taxon>
        <taxon>Vibrionales</taxon>
        <taxon>Vibrionaceae</taxon>
        <taxon>Salinivibrio</taxon>
    </lineage>
</organism>
<dbReference type="NCBIfam" id="TIGR00661">
    <property type="entry name" value="MJ1255"/>
    <property type="match status" value="1"/>
</dbReference>